<name>A0ABX8RF03_NOCIO</name>
<dbReference type="RefSeq" id="WP_218469062.1">
    <property type="nucleotide sequence ID" value="NZ_BAABJN010000008.1"/>
</dbReference>
<keyword evidence="3" id="KW-1185">Reference proteome</keyword>
<reference evidence="2 3" key="1">
    <citation type="submission" date="2021-07" db="EMBL/GenBank/DDBJ databases">
        <title>Whole Genome Sequence of Nocardia Iowensis.</title>
        <authorList>
            <person name="Lamm A."/>
            <person name="Collins-Fairclough A.M."/>
            <person name="Bunk B."/>
            <person name="Sproer C."/>
        </authorList>
    </citation>
    <scope>NUCLEOTIDE SEQUENCE [LARGE SCALE GENOMIC DNA]</scope>
    <source>
        <strain evidence="2 3">NRRL 5646</strain>
    </source>
</reference>
<feature type="chain" id="PRO_5047467525" evidence="1">
    <location>
        <begin position="28"/>
        <end position="79"/>
    </location>
</feature>
<dbReference type="Proteomes" id="UP000694257">
    <property type="component" value="Chromosome"/>
</dbReference>
<accession>A0ABX8RF03</accession>
<evidence type="ECO:0000313" key="2">
    <source>
        <dbReference type="EMBL" id="QXN88179.1"/>
    </source>
</evidence>
<feature type="signal peptide" evidence="1">
    <location>
        <begin position="1"/>
        <end position="27"/>
    </location>
</feature>
<protein>
    <submittedName>
        <fullName evidence="2">Uncharacterized protein</fullName>
    </submittedName>
</protein>
<evidence type="ECO:0000256" key="1">
    <source>
        <dbReference type="SAM" id="SignalP"/>
    </source>
</evidence>
<evidence type="ECO:0000313" key="3">
    <source>
        <dbReference type="Proteomes" id="UP000694257"/>
    </source>
</evidence>
<proteinExistence type="predicted"/>
<keyword evidence="1" id="KW-0732">Signal</keyword>
<sequence>MKRFGVSSLVVGAAVAGAVYAAAPAMAGQGLPLESPTASAETQQVADISPSGSANSLASGSAWLPCLLGQKSTFCNWVG</sequence>
<gene>
    <name evidence="2" type="ORF">KV110_21415</name>
</gene>
<organism evidence="2 3">
    <name type="scientific">Nocardia iowensis</name>
    <dbReference type="NCBI Taxonomy" id="204891"/>
    <lineage>
        <taxon>Bacteria</taxon>
        <taxon>Bacillati</taxon>
        <taxon>Actinomycetota</taxon>
        <taxon>Actinomycetes</taxon>
        <taxon>Mycobacteriales</taxon>
        <taxon>Nocardiaceae</taxon>
        <taxon>Nocardia</taxon>
    </lineage>
</organism>
<dbReference type="EMBL" id="CP078145">
    <property type="protein sequence ID" value="QXN88179.1"/>
    <property type="molecule type" value="Genomic_DNA"/>
</dbReference>